<organism evidence="1 2">
    <name type="scientific">Truncatella angustata</name>
    <dbReference type="NCBI Taxonomy" id="152316"/>
    <lineage>
        <taxon>Eukaryota</taxon>
        <taxon>Fungi</taxon>
        <taxon>Dikarya</taxon>
        <taxon>Ascomycota</taxon>
        <taxon>Pezizomycotina</taxon>
        <taxon>Sordariomycetes</taxon>
        <taxon>Xylariomycetidae</taxon>
        <taxon>Amphisphaeriales</taxon>
        <taxon>Sporocadaceae</taxon>
        <taxon>Truncatella</taxon>
    </lineage>
</organism>
<reference evidence="1" key="1">
    <citation type="journal article" date="2021" name="Nat. Commun.">
        <title>Genetic determinants of endophytism in the Arabidopsis root mycobiome.</title>
        <authorList>
            <person name="Mesny F."/>
            <person name="Miyauchi S."/>
            <person name="Thiergart T."/>
            <person name="Pickel B."/>
            <person name="Atanasova L."/>
            <person name="Karlsson M."/>
            <person name="Huettel B."/>
            <person name="Barry K.W."/>
            <person name="Haridas S."/>
            <person name="Chen C."/>
            <person name="Bauer D."/>
            <person name="Andreopoulos W."/>
            <person name="Pangilinan J."/>
            <person name="LaButti K."/>
            <person name="Riley R."/>
            <person name="Lipzen A."/>
            <person name="Clum A."/>
            <person name="Drula E."/>
            <person name="Henrissat B."/>
            <person name="Kohler A."/>
            <person name="Grigoriev I.V."/>
            <person name="Martin F.M."/>
            <person name="Hacquard S."/>
        </authorList>
    </citation>
    <scope>NUCLEOTIDE SEQUENCE</scope>
    <source>
        <strain evidence="1">MPI-SDFR-AT-0073</strain>
    </source>
</reference>
<dbReference type="PANTHER" id="PTHR10622">
    <property type="entry name" value="HET DOMAIN-CONTAINING PROTEIN"/>
    <property type="match status" value="1"/>
</dbReference>
<dbReference type="PANTHER" id="PTHR10622:SF12">
    <property type="entry name" value="HET DOMAIN-CONTAINING PROTEIN"/>
    <property type="match status" value="1"/>
</dbReference>
<dbReference type="RefSeq" id="XP_045955915.1">
    <property type="nucleotide sequence ID" value="XM_046103223.1"/>
</dbReference>
<gene>
    <name evidence="1" type="ORF">BKA67DRAFT_571450</name>
</gene>
<dbReference type="EMBL" id="JAGPXC010000006">
    <property type="protein sequence ID" value="KAH6651637.1"/>
    <property type="molecule type" value="Genomic_DNA"/>
</dbReference>
<accession>A0A9P8UG37</accession>
<proteinExistence type="predicted"/>
<dbReference type="OrthoDB" id="674604at2759"/>
<dbReference type="AlphaFoldDB" id="A0A9P8UG37"/>
<evidence type="ECO:0000313" key="2">
    <source>
        <dbReference type="Proteomes" id="UP000758603"/>
    </source>
</evidence>
<comment type="caution">
    <text evidence="1">The sequence shown here is derived from an EMBL/GenBank/DDBJ whole genome shotgun (WGS) entry which is preliminary data.</text>
</comment>
<sequence>MQNAGCPPSYAILSHTWGNGEVSLQQYQIWRGLLTDPFFDNNSSIEDEISSGGFIIHGLDDAWESRIDEQIKGATKIAQGLVKILRFAKEVFIAGHDSYIWVETCCIDKTSSAELFRTLMPKTLNTANCTSRSGSDGAGRSRSSLRLPVWCFDTNGKVM</sequence>
<dbReference type="Proteomes" id="UP000758603">
    <property type="component" value="Unassembled WGS sequence"/>
</dbReference>
<evidence type="ECO:0000313" key="1">
    <source>
        <dbReference type="EMBL" id="KAH6651637.1"/>
    </source>
</evidence>
<evidence type="ECO:0008006" key="3">
    <source>
        <dbReference type="Google" id="ProtNLM"/>
    </source>
</evidence>
<protein>
    <recommendedName>
        <fullName evidence="3">Heterokaryon incompatibility domain-containing protein</fullName>
    </recommendedName>
</protein>
<dbReference type="GeneID" id="70132115"/>
<keyword evidence="2" id="KW-1185">Reference proteome</keyword>
<name>A0A9P8UG37_9PEZI</name>